<feature type="region of interest" description="Disordered" evidence="1">
    <location>
        <begin position="1"/>
        <end position="31"/>
    </location>
</feature>
<proteinExistence type="predicted"/>
<protein>
    <submittedName>
        <fullName evidence="3">Kinesin-like protein KIN-13B</fullName>
    </submittedName>
</protein>
<gene>
    <name evidence="3" type="primary">LOC104745922</name>
</gene>
<sequence>MNGRQRSGAAAVHHQRQLSDNPLDMSSSNGRWLQSTGLQHFQSSANDYGYYAGGQGGGQATRGYQNAQRGFNGGNDFFGEPTTPQYGARPTNQRKNNDESEFSPGLLDLHSFDTELLPEVGVLDRVAFFNFLVPLNVAAFRWTSIILIACWKSGLFTLHF</sequence>
<evidence type="ECO:0000313" key="3">
    <source>
        <dbReference type="RefSeq" id="XP_010465603.1"/>
    </source>
</evidence>
<dbReference type="GeneID" id="104745922"/>
<dbReference type="RefSeq" id="XP_010465603.1">
    <property type="nucleotide sequence ID" value="XM_010467301.2"/>
</dbReference>
<reference evidence="3" key="2">
    <citation type="submission" date="2025-08" db="UniProtKB">
        <authorList>
            <consortium name="RefSeq"/>
        </authorList>
    </citation>
    <scope>IDENTIFICATION</scope>
    <source>
        <tissue evidence="3">Leaf</tissue>
    </source>
</reference>
<name>A0ABM0W4L4_CAMSA</name>
<organism evidence="2 3">
    <name type="scientific">Camelina sativa</name>
    <name type="common">False flax</name>
    <name type="synonym">Myagrum sativum</name>
    <dbReference type="NCBI Taxonomy" id="90675"/>
    <lineage>
        <taxon>Eukaryota</taxon>
        <taxon>Viridiplantae</taxon>
        <taxon>Streptophyta</taxon>
        <taxon>Embryophyta</taxon>
        <taxon>Tracheophyta</taxon>
        <taxon>Spermatophyta</taxon>
        <taxon>Magnoliopsida</taxon>
        <taxon>eudicotyledons</taxon>
        <taxon>Gunneridae</taxon>
        <taxon>Pentapetalae</taxon>
        <taxon>rosids</taxon>
        <taxon>malvids</taxon>
        <taxon>Brassicales</taxon>
        <taxon>Brassicaceae</taxon>
        <taxon>Camelineae</taxon>
        <taxon>Camelina</taxon>
    </lineage>
</organism>
<feature type="compositionally biased region" description="Polar residues" evidence="1">
    <location>
        <begin position="18"/>
        <end position="31"/>
    </location>
</feature>
<evidence type="ECO:0000256" key="1">
    <source>
        <dbReference type="SAM" id="MobiDB-lite"/>
    </source>
</evidence>
<keyword evidence="2" id="KW-1185">Reference proteome</keyword>
<dbReference type="Proteomes" id="UP000694864">
    <property type="component" value="Chromosome 15"/>
</dbReference>
<accession>A0ABM0W4L4</accession>
<feature type="region of interest" description="Disordered" evidence="1">
    <location>
        <begin position="71"/>
        <end position="100"/>
    </location>
</feature>
<reference evidence="2" key="1">
    <citation type="journal article" date="2014" name="Nat. Commun.">
        <title>The emerging biofuel crop Camelina sativa retains a highly undifferentiated hexaploid genome structure.</title>
        <authorList>
            <person name="Kagale S."/>
            <person name="Koh C."/>
            <person name="Nixon J."/>
            <person name="Bollina V."/>
            <person name="Clarke W.E."/>
            <person name="Tuteja R."/>
            <person name="Spillane C."/>
            <person name="Robinson S.J."/>
            <person name="Links M.G."/>
            <person name="Clarke C."/>
            <person name="Higgins E.E."/>
            <person name="Huebert T."/>
            <person name="Sharpe A.G."/>
            <person name="Parkin I.A."/>
        </authorList>
    </citation>
    <scope>NUCLEOTIDE SEQUENCE [LARGE SCALE GENOMIC DNA]</scope>
    <source>
        <strain evidence="2">cv. DH55</strain>
    </source>
</reference>
<evidence type="ECO:0000313" key="2">
    <source>
        <dbReference type="Proteomes" id="UP000694864"/>
    </source>
</evidence>
<feature type="compositionally biased region" description="Polar residues" evidence="1">
    <location>
        <begin position="82"/>
        <end position="94"/>
    </location>
</feature>